<feature type="domain" description="PX" evidence="2">
    <location>
        <begin position="632"/>
        <end position="747"/>
    </location>
</feature>
<dbReference type="PANTHER" id="PTHR22775">
    <property type="entry name" value="SORTING NEXIN"/>
    <property type="match status" value="1"/>
</dbReference>
<feature type="domain" description="PXA" evidence="3">
    <location>
        <begin position="12"/>
        <end position="265"/>
    </location>
</feature>
<evidence type="ECO:0000259" key="3">
    <source>
        <dbReference type="PROSITE" id="PS51207"/>
    </source>
</evidence>
<dbReference type="GO" id="GO:0035091">
    <property type="term" value="F:phosphatidylinositol binding"/>
    <property type="evidence" value="ECO:0007669"/>
    <property type="project" value="InterPro"/>
</dbReference>
<evidence type="ECO:0000313" key="6">
    <source>
        <dbReference type="WBParaSite" id="EgrG_000171800"/>
    </source>
</evidence>
<sequence length="1102" mass="125546">MMRGYWYGLGPSLRAEAELEIFDLIIDRFILRWFSQLTDDEKFTANIKAQLQHICSVLLLRLKAVDVSNLIEQKLLPCVVHHVEHLLTLTNVFSHLDAFFDSNIYPSGDEEPIQPPLADDLVLQRLFSADHLHPALQSRQAESLYLQGIVRQLLPHLLIPPGLKRRRKVEVRKPSAWNGTARVINLIDQAFSSAQFHHQMPDQTFVKNNHLADHNPDPDHTQTAQCARTLLTEILANHVLLPALDSIANPDSLNTVFLYLVDPIVDDTDYPSNAPMVPLLNSYINDWLKNARELPRNMRMEALLQQPKQLANFVQYMKSINCSTTMTVLLLMFEVVNKIETDSVSPALCNRLKAPLQQLLLLLHSGRVLASEELDQYQQHSHWSTNLQTKCSKCGRVVTPIGSSHLPQLLGLSPRLTTVISEAIDSATADANADPLCIARLVHTPEWTSAYKTMCMTMETVYLPAYMESPEYLGRMSAPSASPSPGHHFFPIDVTANFGTENSLDFLDFNPSRRFYKSPNQSISFSDLNEFSCHGVALRTNSMVRDDMSTTFTSMSTTSRGSGRLRFRRHPTPASSVETTKTVEEDLDFSKWRISIPSYTSASRSSASSVGRGGGGLKIPAAATAATTPLMLMMMNLEQPDFSLLFAVPSHGYYTVITEREVNGKKVSSRIRRKYAEFYVLEQRLVEFHGSRISHRLHARRYGAQSHHFLENMKSYFERFLRYLLTQPFLRKSELMYTFLTSPNVEFTSSNLSDIRLGKFVKSMPILLAKEKGQFTDKFLTAFRSSCFILPTQKAPSTTNRHRVDAHTPHSTLEHRLHSGIYWNNAGTPVLQKRVRGSECCAMEGSYVTSFYDFFGYLADNFRRPDLKSPSSIEQLAAKRRLDSTSGKFSVYVDFLQWVQRITLTCWSVLKTLCYEVICALEQMGWNLEVLHHPRLRSNSSAAVAMVETAGTVTYLPGLLRRAILNVGLALRPTQFRDLVDLHMRRQVEQFLRLLVRNDYLAPLLLLLRDSIFFPSPPRSEREKAVRREKVYAGLRQLINRFHLQWFSEDNTLQRRLGRVFEVFQHGKWNKQLTYVLLDHILLELFPDIFVSSSAPEVPTIT</sequence>
<dbReference type="InterPro" id="IPR036871">
    <property type="entry name" value="PX_dom_sf"/>
</dbReference>
<dbReference type="Pfam" id="PF02194">
    <property type="entry name" value="PXA"/>
    <property type="match status" value="1"/>
</dbReference>
<dbReference type="PROSITE" id="PS50195">
    <property type="entry name" value="PX"/>
    <property type="match status" value="1"/>
</dbReference>
<dbReference type="InterPro" id="IPR003114">
    <property type="entry name" value="Phox_assoc"/>
</dbReference>
<feature type="compositionally biased region" description="Low complexity" evidence="1">
    <location>
        <begin position="552"/>
        <end position="562"/>
    </location>
</feature>
<protein>
    <submittedName>
        <fullName evidence="4 6">Sorting nexin 14</fullName>
    </submittedName>
</protein>
<name>A0A068WNJ7_ECHGR</name>
<dbReference type="OrthoDB" id="5957963at2759"/>
<evidence type="ECO:0000256" key="1">
    <source>
        <dbReference type="SAM" id="MobiDB-lite"/>
    </source>
</evidence>
<dbReference type="AlphaFoldDB" id="A0A068WNJ7"/>
<dbReference type="Proteomes" id="UP000492820">
    <property type="component" value="Unassembled WGS sequence"/>
</dbReference>
<reference evidence="4" key="2">
    <citation type="submission" date="2014-06" db="EMBL/GenBank/DDBJ databases">
        <authorList>
            <person name="Aslett M."/>
        </authorList>
    </citation>
    <scope>NUCLEOTIDE SEQUENCE</scope>
</reference>
<organism evidence="4">
    <name type="scientific">Echinococcus granulosus</name>
    <name type="common">Hydatid tapeworm</name>
    <dbReference type="NCBI Taxonomy" id="6210"/>
    <lineage>
        <taxon>Eukaryota</taxon>
        <taxon>Metazoa</taxon>
        <taxon>Spiralia</taxon>
        <taxon>Lophotrochozoa</taxon>
        <taxon>Platyhelminthes</taxon>
        <taxon>Cestoda</taxon>
        <taxon>Eucestoda</taxon>
        <taxon>Cyclophyllidea</taxon>
        <taxon>Taeniidae</taxon>
        <taxon>Echinococcus</taxon>
        <taxon>Echinococcus granulosus group</taxon>
    </lineage>
</organism>
<dbReference type="Gene3D" id="3.30.1520.10">
    <property type="entry name" value="Phox-like domain"/>
    <property type="match status" value="1"/>
</dbReference>
<accession>A0A068WNJ7</accession>
<proteinExistence type="predicted"/>
<dbReference type="WBParaSite" id="EgrG_000171800">
    <property type="protein sequence ID" value="EgrG_000171800"/>
    <property type="gene ID" value="EgrG_000171800"/>
</dbReference>
<evidence type="ECO:0000313" key="4">
    <source>
        <dbReference type="EMBL" id="CDS21320.1"/>
    </source>
</evidence>
<dbReference type="PANTHER" id="PTHR22775:SF44">
    <property type="entry name" value="SORTING NEXIN-14"/>
    <property type="match status" value="1"/>
</dbReference>
<evidence type="ECO:0000313" key="5">
    <source>
        <dbReference type="Proteomes" id="UP000492820"/>
    </source>
</evidence>
<dbReference type="PROSITE" id="PS51207">
    <property type="entry name" value="PXA"/>
    <property type="match status" value="1"/>
</dbReference>
<evidence type="ECO:0000259" key="2">
    <source>
        <dbReference type="PROSITE" id="PS50195"/>
    </source>
</evidence>
<dbReference type="SUPFAM" id="SSF64268">
    <property type="entry name" value="PX domain"/>
    <property type="match status" value="1"/>
</dbReference>
<reference evidence="4 5" key="1">
    <citation type="journal article" date="2013" name="Nature">
        <title>The genomes of four tapeworm species reveal adaptations to parasitism.</title>
        <authorList>
            <person name="Tsai I.J."/>
            <person name="Zarowiecki M."/>
            <person name="Holroyd N."/>
            <person name="Garciarrubio A."/>
            <person name="Sanchez-Flores A."/>
            <person name="Brooks K.L."/>
            <person name="Tracey A."/>
            <person name="Bobes R.J."/>
            <person name="Fragoso G."/>
            <person name="Sciutto E."/>
            <person name="Aslett M."/>
            <person name="Beasley H."/>
            <person name="Bennett H.M."/>
            <person name="Cai J."/>
            <person name="Camicia F."/>
            <person name="Clark R."/>
            <person name="Cucher M."/>
            <person name="De Silva N."/>
            <person name="Day T.A."/>
            <person name="Deplazes P."/>
            <person name="Estrada K."/>
            <person name="Fernandez C."/>
            <person name="Holland P.W."/>
            <person name="Hou J."/>
            <person name="Hu S."/>
            <person name="Huckvale T."/>
            <person name="Hung S.S."/>
            <person name="Kamenetzky L."/>
            <person name="Keane J.A."/>
            <person name="Kiss F."/>
            <person name="Koziol U."/>
            <person name="Lambert O."/>
            <person name="Liu K."/>
            <person name="Luo X."/>
            <person name="Luo Y."/>
            <person name="Macchiaroli N."/>
            <person name="Nichol S."/>
            <person name="Paps J."/>
            <person name="Parkinson J."/>
            <person name="Pouchkina-Stantcheva N."/>
            <person name="Riddiford N."/>
            <person name="Rosenzvit M."/>
            <person name="Salinas G."/>
            <person name="Wasmuth J.D."/>
            <person name="Zamanian M."/>
            <person name="Zheng Y."/>
            <person name="Cai X."/>
            <person name="Soberon X."/>
            <person name="Olson P.D."/>
            <person name="Laclette J.P."/>
            <person name="Brehm K."/>
            <person name="Berriman M."/>
            <person name="Garciarrubio A."/>
            <person name="Bobes R.J."/>
            <person name="Fragoso G."/>
            <person name="Sanchez-Flores A."/>
            <person name="Estrada K."/>
            <person name="Cevallos M.A."/>
            <person name="Morett E."/>
            <person name="Gonzalez V."/>
            <person name="Portillo T."/>
            <person name="Ochoa-Leyva A."/>
            <person name="Jose M.V."/>
            <person name="Sciutto E."/>
            <person name="Landa A."/>
            <person name="Jimenez L."/>
            <person name="Valdes V."/>
            <person name="Carrero J.C."/>
            <person name="Larralde C."/>
            <person name="Morales-Montor J."/>
            <person name="Limon-Lason J."/>
            <person name="Soberon X."/>
            <person name="Laclette J.P."/>
        </authorList>
    </citation>
    <scope>NUCLEOTIDE SEQUENCE [LARGE SCALE GENOMIC DNA]</scope>
</reference>
<dbReference type="SMART" id="SM00313">
    <property type="entry name" value="PXA"/>
    <property type="match status" value="1"/>
</dbReference>
<dbReference type="InterPro" id="IPR001683">
    <property type="entry name" value="PX_dom"/>
</dbReference>
<dbReference type="Pfam" id="PF00787">
    <property type="entry name" value="PX"/>
    <property type="match status" value="1"/>
</dbReference>
<dbReference type="SMART" id="SM00312">
    <property type="entry name" value="PX"/>
    <property type="match status" value="1"/>
</dbReference>
<reference evidence="6" key="3">
    <citation type="submission" date="2020-10" db="UniProtKB">
        <authorList>
            <consortium name="WormBaseParasite"/>
        </authorList>
    </citation>
    <scope>IDENTIFICATION</scope>
</reference>
<feature type="region of interest" description="Disordered" evidence="1">
    <location>
        <begin position="552"/>
        <end position="580"/>
    </location>
</feature>
<gene>
    <name evidence="4" type="ORF">EgrG_000171800</name>
</gene>
<dbReference type="EMBL" id="LK028583">
    <property type="protein sequence ID" value="CDS21320.1"/>
    <property type="molecule type" value="Genomic_DNA"/>
</dbReference>